<name>A0ABQ3HM88_9ACTN</name>
<proteinExistence type="predicted"/>
<protein>
    <submittedName>
        <fullName evidence="1">Uncharacterized protein</fullName>
    </submittedName>
</protein>
<comment type="caution">
    <text evidence="1">The sequence shown here is derived from an EMBL/GenBank/DDBJ whole genome shotgun (WGS) entry which is preliminary data.</text>
</comment>
<accession>A0ABQ3HM88</accession>
<organism evidence="1 2">
    <name type="scientific">Nocardioides flavus</name>
    <name type="common">ex Wang et al. 2016</name>
    <dbReference type="NCBI Taxonomy" id="2058780"/>
    <lineage>
        <taxon>Bacteria</taxon>
        <taxon>Bacillati</taxon>
        <taxon>Actinomycetota</taxon>
        <taxon>Actinomycetes</taxon>
        <taxon>Propionibacteriales</taxon>
        <taxon>Nocardioidaceae</taxon>
        <taxon>Nocardioides</taxon>
    </lineage>
</organism>
<sequence length="379" mass="41169">MAILRLDRAEIERHAARRGQQGHESLPLLVTVPGSDPGRLAQQVRHVLREVPGGVRTYPTGFGCYVSLLRASEWTTAVDRISLSWADETLPAELEMHVSPPRRATHQWWFAMREGQRPRPAAFLGLTLEPALTERDRDPAGRPYGGWGVAASATRRLVEHAGAWVSASGGEGVVFDGSKDIALLPTDVVEVMSRLAGAASPGFDASFPGTTPGDGGRHVSLDFWGQATYVEAGTHLGDATVAREMGAVLRHHAPGLDVGAVRLGQAGATRNFGYDDELWWTNRHLWASRVQQPHAIQVLTSAHLELAHELSGWSVESVAEDRWLVAAEDVEPWFPTSDDVDRMADVPTEIMASAVRDFGDMLLTPEVAAANPLPQRSEG</sequence>
<keyword evidence="2" id="KW-1185">Reference proteome</keyword>
<reference evidence="2" key="1">
    <citation type="journal article" date="2019" name="Int. J. Syst. Evol. Microbiol.">
        <title>The Global Catalogue of Microorganisms (GCM) 10K type strain sequencing project: providing services to taxonomists for standard genome sequencing and annotation.</title>
        <authorList>
            <consortium name="The Broad Institute Genomics Platform"/>
            <consortium name="The Broad Institute Genome Sequencing Center for Infectious Disease"/>
            <person name="Wu L."/>
            <person name="Ma J."/>
        </authorList>
    </citation>
    <scope>NUCLEOTIDE SEQUENCE [LARGE SCALE GENOMIC DNA]</scope>
    <source>
        <strain evidence="2">CGMCC 1.12791</strain>
    </source>
</reference>
<evidence type="ECO:0000313" key="2">
    <source>
        <dbReference type="Proteomes" id="UP000597341"/>
    </source>
</evidence>
<dbReference type="EMBL" id="BNAD01000004">
    <property type="protein sequence ID" value="GHE17249.1"/>
    <property type="molecule type" value="Genomic_DNA"/>
</dbReference>
<evidence type="ECO:0000313" key="1">
    <source>
        <dbReference type="EMBL" id="GHE17249.1"/>
    </source>
</evidence>
<gene>
    <name evidence="1" type="ORF">GCM10011376_18590</name>
</gene>
<dbReference type="RefSeq" id="WP_191279199.1">
    <property type="nucleotide sequence ID" value="NZ_BNAD01000004.1"/>
</dbReference>
<dbReference type="Proteomes" id="UP000597341">
    <property type="component" value="Unassembled WGS sequence"/>
</dbReference>